<accession>A0A4C1ZYE3</accession>
<organism evidence="2 3">
    <name type="scientific">Eumeta variegata</name>
    <name type="common">Bagworm moth</name>
    <name type="synonym">Eumeta japonica</name>
    <dbReference type="NCBI Taxonomy" id="151549"/>
    <lineage>
        <taxon>Eukaryota</taxon>
        <taxon>Metazoa</taxon>
        <taxon>Ecdysozoa</taxon>
        <taxon>Arthropoda</taxon>
        <taxon>Hexapoda</taxon>
        <taxon>Insecta</taxon>
        <taxon>Pterygota</taxon>
        <taxon>Neoptera</taxon>
        <taxon>Endopterygota</taxon>
        <taxon>Lepidoptera</taxon>
        <taxon>Glossata</taxon>
        <taxon>Ditrysia</taxon>
        <taxon>Tineoidea</taxon>
        <taxon>Psychidae</taxon>
        <taxon>Oiketicinae</taxon>
        <taxon>Eumeta</taxon>
    </lineage>
</organism>
<keyword evidence="3" id="KW-1185">Reference proteome</keyword>
<feature type="region of interest" description="Disordered" evidence="1">
    <location>
        <begin position="27"/>
        <end position="48"/>
    </location>
</feature>
<evidence type="ECO:0000256" key="1">
    <source>
        <dbReference type="SAM" id="MobiDB-lite"/>
    </source>
</evidence>
<reference evidence="2 3" key="1">
    <citation type="journal article" date="2019" name="Commun. Biol.">
        <title>The bagworm genome reveals a unique fibroin gene that provides high tensile strength.</title>
        <authorList>
            <person name="Kono N."/>
            <person name="Nakamura H."/>
            <person name="Ohtoshi R."/>
            <person name="Tomita M."/>
            <person name="Numata K."/>
            <person name="Arakawa K."/>
        </authorList>
    </citation>
    <scope>NUCLEOTIDE SEQUENCE [LARGE SCALE GENOMIC DNA]</scope>
</reference>
<name>A0A4C1ZYE3_EUMVA</name>
<evidence type="ECO:0000313" key="2">
    <source>
        <dbReference type="EMBL" id="GBP92064.1"/>
    </source>
</evidence>
<sequence>MKTTVVTRSEAVDALLSVRRPARRANVANSVRGRPSGRVPRPDDGAGANHVMTRDLEQFANISCYTAVHAPKMYCIPRQPSHFRRRVRCGRSFCPHLTPRTQLVAARGQRPPAVAEPSPSPAASDGADKPPRKPLRARGPAAPERVPDSFNFYFNLPGLAIAPFDPAFDVKSERARPAPRLLRGRAPADDFLMVPPNILFPTVSFHTPSRHNNGGTKKENELTFSIRKQLIRASPARARCDRHFVIETPTFLVLALIEIGIKRGATTEGGSGDKPVVGRAPPAPRRGTGKEPLDDCAGEAARANLL</sequence>
<protein>
    <submittedName>
        <fullName evidence="2">Uncharacterized protein</fullName>
    </submittedName>
</protein>
<dbReference type="Proteomes" id="UP000299102">
    <property type="component" value="Unassembled WGS sequence"/>
</dbReference>
<dbReference type="EMBL" id="BGZK01002234">
    <property type="protein sequence ID" value="GBP92064.1"/>
    <property type="molecule type" value="Genomic_DNA"/>
</dbReference>
<comment type="caution">
    <text evidence="2">The sequence shown here is derived from an EMBL/GenBank/DDBJ whole genome shotgun (WGS) entry which is preliminary data.</text>
</comment>
<dbReference type="AlphaFoldDB" id="A0A4C1ZYE3"/>
<feature type="compositionally biased region" description="Low complexity" evidence="1">
    <location>
        <begin position="111"/>
        <end position="125"/>
    </location>
</feature>
<feature type="region of interest" description="Disordered" evidence="1">
    <location>
        <begin position="265"/>
        <end position="297"/>
    </location>
</feature>
<proteinExistence type="predicted"/>
<feature type="region of interest" description="Disordered" evidence="1">
    <location>
        <begin position="101"/>
        <end position="143"/>
    </location>
</feature>
<feature type="compositionally biased region" description="Low complexity" evidence="1">
    <location>
        <begin position="27"/>
        <end position="39"/>
    </location>
</feature>
<gene>
    <name evidence="2" type="ORF">EVAR_67792_1</name>
</gene>
<evidence type="ECO:0000313" key="3">
    <source>
        <dbReference type="Proteomes" id="UP000299102"/>
    </source>
</evidence>